<proteinExistence type="predicted"/>
<protein>
    <submittedName>
        <fullName evidence="2">Uncharacterized protein</fullName>
    </submittedName>
</protein>
<reference evidence="3" key="1">
    <citation type="journal article" date="2013" name="Nature">
        <title>Draft genome of the wheat A-genome progenitor Triticum urartu.</title>
        <authorList>
            <person name="Ling H.Q."/>
            <person name="Zhao S."/>
            <person name="Liu D."/>
            <person name="Wang J."/>
            <person name="Sun H."/>
            <person name="Zhang C."/>
            <person name="Fan H."/>
            <person name="Li D."/>
            <person name="Dong L."/>
            <person name="Tao Y."/>
            <person name="Gao C."/>
            <person name="Wu H."/>
            <person name="Li Y."/>
            <person name="Cui Y."/>
            <person name="Guo X."/>
            <person name="Zheng S."/>
            <person name="Wang B."/>
            <person name="Yu K."/>
            <person name="Liang Q."/>
            <person name="Yang W."/>
            <person name="Lou X."/>
            <person name="Chen J."/>
            <person name="Feng M."/>
            <person name="Jian J."/>
            <person name="Zhang X."/>
            <person name="Luo G."/>
            <person name="Jiang Y."/>
            <person name="Liu J."/>
            <person name="Wang Z."/>
            <person name="Sha Y."/>
            <person name="Zhang B."/>
            <person name="Wu H."/>
            <person name="Tang D."/>
            <person name="Shen Q."/>
            <person name="Xue P."/>
            <person name="Zou S."/>
            <person name="Wang X."/>
            <person name="Liu X."/>
            <person name="Wang F."/>
            <person name="Yang Y."/>
            <person name="An X."/>
            <person name="Dong Z."/>
            <person name="Zhang K."/>
            <person name="Zhang X."/>
            <person name="Luo M.C."/>
            <person name="Dvorak J."/>
            <person name="Tong Y."/>
            <person name="Wang J."/>
            <person name="Yang H."/>
            <person name="Li Z."/>
            <person name="Wang D."/>
            <person name="Zhang A."/>
            <person name="Wang J."/>
        </authorList>
    </citation>
    <scope>NUCLEOTIDE SEQUENCE</scope>
    <source>
        <strain evidence="3">cv. G1812</strain>
    </source>
</reference>
<feature type="compositionally biased region" description="Gly residues" evidence="1">
    <location>
        <begin position="1"/>
        <end position="10"/>
    </location>
</feature>
<evidence type="ECO:0000313" key="2">
    <source>
        <dbReference type="EnsemblPlants" id="TuG1812G0500003310.01.T01"/>
    </source>
</evidence>
<sequence length="72" mass="7481">GAVQGSGGRPRGPSGPENPRKSVAQLASVAAVGPKGERCGEIDPDQPCGKKDHQAWPKLSDRQLVVGGRRLI</sequence>
<feature type="region of interest" description="Disordered" evidence="1">
    <location>
        <begin position="1"/>
        <end position="54"/>
    </location>
</feature>
<organism evidence="2 3">
    <name type="scientific">Triticum urartu</name>
    <name type="common">Red wild einkorn</name>
    <name type="synonym">Crithodium urartu</name>
    <dbReference type="NCBI Taxonomy" id="4572"/>
    <lineage>
        <taxon>Eukaryota</taxon>
        <taxon>Viridiplantae</taxon>
        <taxon>Streptophyta</taxon>
        <taxon>Embryophyta</taxon>
        <taxon>Tracheophyta</taxon>
        <taxon>Spermatophyta</taxon>
        <taxon>Magnoliopsida</taxon>
        <taxon>Liliopsida</taxon>
        <taxon>Poales</taxon>
        <taxon>Poaceae</taxon>
        <taxon>BOP clade</taxon>
        <taxon>Pooideae</taxon>
        <taxon>Triticodae</taxon>
        <taxon>Triticeae</taxon>
        <taxon>Triticinae</taxon>
        <taxon>Triticum</taxon>
    </lineage>
</organism>
<name>A0A8R7QH84_TRIUA</name>
<dbReference type="Gramene" id="TuG1812G0500003310.01.T01">
    <property type="protein sequence ID" value="TuG1812G0500003310.01.T01"/>
    <property type="gene ID" value="TuG1812G0500003310.01"/>
</dbReference>
<dbReference type="AlphaFoldDB" id="A0A8R7QH84"/>
<dbReference type="EnsemblPlants" id="TuG1812G0500003310.01.T01">
    <property type="protein sequence ID" value="TuG1812G0500003310.01.T01"/>
    <property type="gene ID" value="TuG1812G0500003310.01"/>
</dbReference>
<evidence type="ECO:0000256" key="1">
    <source>
        <dbReference type="SAM" id="MobiDB-lite"/>
    </source>
</evidence>
<dbReference type="Proteomes" id="UP000015106">
    <property type="component" value="Chromosome 5"/>
</dbReference>
<accession>A0A8R7QH84</accession>
<reference evidence="2" key="3">
    <citation type="submission" date="2022-06" db="UniProtKB">
        <authorList>
            <consortium name="EnsemblPlants"/>
        </authorList>
    </citation>
    <scope>IDENTIFICATION</scope>
</reference>
<evidence type="ECO:0000313" key="3">
    <source>
        <dbReference type="Proteomes" id="UP000015106"/>
    </source>
</evidence>
<keyword evidence="3" id="KW-1185">Reference proteome</keyword>
<reference evidence="2" key="2">
    <citation type="submission" date="2018-03" db="EMBL/GenBank/DDBJ databases">
        <title>The Triticum urartu genome reveals the dynamic nature of wheat genome evolution.</title>
        <authorList>
            <person name="Ling H."/>
            <person name="Ma B."/>
            <person name="Shi X."/>
            <person name="Liu H."/>
            <person name="Dong L."/>
            <person name="Sun H."/>
            <person name="Cao Y."/>
            <person name="Gao Q."/>
            <person name="Zheng S."/>
            <person name="Li Y."/>
            <person name="Yu Y."/>
            <person name="Du H."/>
            <person name="Qi M."/>
            <person name="Li Y."/>
            <person name="Yu H."/>
            <person name="Cui Y."/>
            <person name="Wang N."/>
            <person name="Chen C."/>
            <person name="Wu H."/>
            <person name="Zhao Y."/>
            <person name="Zhang J."/>
            <person name="Li Y."/>
            <person name="Zhou W."/>
            <person name="Zhang B."/>
            <person name="Hu W."/>
            <person name="Eijk M."/>
            <person name="Tang J."/>
            <person name="Witsenboer H."/>
            <person name="Zhao S."/>
            <person name="Li Z."/>
            <person name="Zhang A."/>
            <person name="Wang D."/>
            <person name="Liang C."/>
        </authorList>
    </citation>
    <scope>NUCLEOTIDE SEQUENCE [LARGE SCALE GENOMIC DNA]</scope>
    <source>
        <strain evidence="2">cv. G1812</strain>
    </source>
</reference>